<dbReference type="PANTHER" id="PTHR21143">
    <property type="entry name" value="INVERTEBRATE GUSTATORY RECEPTOR"/>
    <property type="match status" value="1"/>
</dbReference>
<dbReference type="VEuPathDB" id="VectorBase:AFUN005145"/>
<dbReference type="GO" id="GO:0043025">
    <property type="term" value="C:neuronal cell body"/>
    <property type="evidence" value="ECO:0007669"/>
    <property type="project" value="TreeGrafter"/>
</dbReference>
<evidence type="ECO:0000256" key="1">
    <source>
        <dbReference type="ARBA" id="ARBA00004651"/>
    </source>
</evidence>
<protein>
    <recommendedName>
        <fullName evidence="8">Gustatory receptor</fullName>
    </recommendedName>
</protein>
<accession>A0A182RG09</accession>
<evidence type="ECO:0000256" key="2">
    <source>
        <dbReference type="ARBA" id="ARBA00022475"/>
    </source>
</evidence>
<evidence type="ECO:0000256" key="8">
    <source>
        <dbReference type="RuleBase" id="RU363108"/>
    </source>
</evidence>
<dbReference type="VEuPathDB" id="VectorBase:AFUN2_012631"/>
<feature type="transmembrane region" description="Helical" evidence="8">
    <location>
        <begin position="354"/>
        <end position="374"/>
    </location>
</feature>
<dbReference type="AlphaFoldDB" id="A0A182RG09"/>
<feature type="transmembrane region" description="Helical" evidence="8">
    <location>
        <begin position="37"/>
        <end position="61"/>
    </location>
</feature>
<feature type="transmembrane region" description="Helical" evidence="8">
    <location>
        <begin position="241"/>
        <end position="266"/>
    </location>
</feature>
<feature type="transmembrane region" description="Helical" evidence="8">
    <location>
        <begin position="161"/>
        <end position="183"/>
    </location>
</feature>
<dbReference type="GO" id="GO:0030424">
    <property type="term" value="C:axon"/>
    <property type="evidence" value="ECO:0007669"/>
    <property type="project" value="TreeGrafter"/>
</dbReference>
<feature type="transmembrane region" description="Helical" evidence="8">
    <location>
        <begin position="125"/>
        <end position="149"/>
    </location>
</feature>
<dbReference type="GO" id="GO:0008049">
    <property type="term" value="P:male courtship behavior"/>
    <property type="evidence" value="ECO:0007669"/>
    <property type="project" value="TreeGrafter"/>
</dbReference>
<evidence type="ECO:0000256" key="5">
    <source>
        <dbReference type="ARBA" id="ARBA00023136"/>
    </source>
</evidence>
<feature type="transmembrane region" description="Helical" evidence="8">
    <location>
        <begin position="73"/>
        <end position="93"/>
    </location>
</feature>
<dbReference type="GO" id="GO:0050909">
    <property type="term" value="P:sensory perception of taste"/>
    <property type="evidence" value="ECO:0007669"/>
    <property type="project" value="InterPro"/>
</dbReference>
<dbReference type="GO" id="GO:0005886">
    <property type="term" value="C:plasma membrane"/>
    <property type="evidence" value="ECO:0007669"/>
    <property type="project" value="UniProtKB-SubCell"/>
</dbReference>
<evidence type="ECO:0000313" key="9">
    <source>
        <dbReference type="EnsemblMetazoa" id="AFUN005145-PA"/>
    </source>
</evidence>
<name>A0A182RG09_ANOFN</name>
<keyword evidence="4 8" id="KW-1133">Transmembrane helix</keyword>
<dbReference type="PANTHER" id="PTHR21143:SF104">
    <property type="entry name" value="GUSTATORY RECEPTOR 8A-RELATED"/>
    <property type="match status" value="1"/>
</dbReference>
<keyword evidence="6 8" id="KW-0675">Receptor</keyword>
<dbReference type="STRING" id="62324.A0A182RG09"/>
<reference evidence="9" key="1">
    <citation type="submission" date="2020-05" db="UniProtKB">
        <authorList>
            <consortium name="EnsemblMetazoa"/>
        </authorList>
    </citation>
    <scope>IDENTIFICATION</scope>
    <source>
        <strain evidence="9">FUMOZ</strain>
    </source>
</reference>
<feature type="transmembrane region" description="Helical" evidence="8">
    <location>
        <begin position="286"/>
        <end position="304"/>
    </location>
</feature>
<evidence type="ECO:0000256" key="4">
    <source>
        <dbReference type="ARBA" id="ARBA00022989"/>
    </source>
</evidence>
<dbReference type="Pfam" id="PF08395">
    <property type="entry name" value="7tm_7"/>
    <property type="match status" value="1"/>
</dbReference>
<dbReference type="GO" id="GO:0007165">
    <property type="term" value="P:signal transduction"/>
    <property type="evidence" value="ECO:0007669"/>
    <property type="project" value="UniProtKB-KW"/>
</dbReference>
<keyword evidence="7 8" id="KW-0807">Transducer</keyword>
<comment type="similarity">
    <text evidence="8">Belongs to the insect chemoreceptor superfamily. Gustatory receptor (GR) family.</text>
</comment>
<sequence length="393" mass="44942">MLLQKLKAFFFTSSADWWAEFRQWEQLCCPQRTTVRLVFLFLFFLLLEVGVLVITLLYIPSRMDTGSFFLNNGVPVILSIGTTGCVMSLTHMLSQRARIGGMGSTMQHFDRTLQQLDFRLRCEEVTYWTTGWSLTVLITTTLFSIAIQVFGSMVFNNLNTIILVAFINITNFPYIVFTVWFIVCELCVTYRVKLLHSLLDGEMRSMVTTRRMDKIKRPSHVLAGLTDLYAELSNAVEHISAVFGVHVMVTLGAYVTLLIFCVFSYYRAAVVLGEIETNFAWLTVSWSLYNSCYLLPKVLFGAWIRKETDRLIKLVHHHLRQAGEQIVQDQLYILSQQLEHRSLSIRTGLFTINWPVYASVIGFISTYVVILIQFDSKAMDIASKANTPIVPSP</sequence>
<keyword evidence="2 8" id="KW-1003">Cell membrane</keyword>
<dbReference type="EnsemblMetazoa" id="AFUN005145-RA">
    <property type="protein sequence ID" value="AFUN005145-PA"/>
    <property type="gene ID" value="AFUN005145"/>
</dbReference>
<evidence type="ECO:0000256" key="3">
    <source>
        <dbReference type="ARBA" id="ARBA00022692"/>
    </source>
</evidence>
<dbReference type="GO" id="GO:0030425">
    <property type="term" value="C:dendrite"/>
    <property type="evidence" value="ECO:0007669"/>
    <property type="project" value="TreeGrafter"/>
</dbReference>
<organism evidence="9">
    <name type="scientific">Anopheles funestus</name>
    <name type="common">African malaria mosquito</name>
    <dbReference type="NCBI Taxonomy" id="62324"/>
    <lineage>
        <taxon>Eukaryota</taxon>
        <taxon>Metazoa</taxon>
        <taxon>Ecdysozoa</taxon>
        <taxon>Arthropoda</taxon>
        <taxon>Hexapoda</taxon>
        <taxon>Insecta</taxon>
        <taxon>Pterygota</taxon>
        <taxon>Neoptera</taxon>
        <taxon>Endopterygota</taxon>
        <taxon>Diptera</taxon>
        <taxon>Nematocera</taxon>
        <taxon>Culicoidea</taxon>
        <taxon>Culicidae</taxon>
        <taxon>Anophelinae</taxon>
        <taxon>Anopheles</taxon>
    </lineage>
</organism>
<evidence type="ECO:0000256" key="6">
    <source>
        <dbReference type="ARBA" id="ARBA00023170"/>
    </source>
</evidence>
<dbReference type="InterPro" id="IPR013604">
    <property type="entry name" value="7TM_chemorcpt"/>
</dbReference>
<proteinExistence type="inferred from homology"/>
<keyword evidence="5 8" id="KW-0472">Membrane</keyword>
<evidence type="ECO:0000256" key="7">
    <source>
        <dbReference type="ARBA" id="ARBA00023224"/>
    </source>
</evidence>
<keyword evidence="3 8" id="KW-0812">Transmembrane</keyword>
<comment type="subcellular location">
    <subcellularLocation>
        <location evidence="1 8">Cell membrane</location>
        <topology evidence="1 8">Multi-pass membrane protein</topology>
    </subcellularLocation>
</comment>
<comment type="function">
    <text evidence="8">Gustatory receptor which mediates acceptance or avoidance behavior, depending on its substrates.</text>
</comment>
<dbReference type="GO" id="GO:0007635">
    <property type="term" value="P:chemosensory behavior"/>
    <property type="evidence" value="ECO:0007669"/>
    <property type="project" value="TreeGrafter"/>
</dbReference>